<feature type="compositionally biased region" description="Polar residues" evidence="1">
    <location>
        <begin position="1"/>
        <end position="14"/>
    </location>
</feature>
<proteinExistence type="predicted"/>
<dbReference type="Proteomes" id="UP001362999">
    <property type="component" value="Unassembled WGS sequence"/>
</dbReference>
<feature type="region of interest" description="Disordered" evidence="1">
    <location>
        <begin position="1"/>
        <end position="24"/>
    </location>
</feature>
<gene>
    <name evidence="2" type="ORF">R3P38DRAFT_1846610</name>
</gene>
<sequence>MPQPSTHAQSQTLNGPPDAVDFANQGLSKTGMQQDPIARLPLELQSEILIHCASSESAPHPSKPPLSLLSISRQWRAIALATPRLWADLRIQSSRTRKSSSYLEHCHAWIQRARDAPLSLALYGDLIVDHAIRDFMHSYKLAHLSLEMGSIITHGHDCRQIEIFDPYLPHLKTLSISVYRGMTLGHVSDWMALLAAAPRLVECTMENIVYVESRYAYISPQPLIHTSLRKLWLGRPWDGDHRSCRIVPTNSAVVLDLTTLPALRDLYISQFDISMNAFISFLVESSPPLESFGMCAPVCAESEMTGCLRLMPTLTSLTLDRGCYLDVLKMLATVPELLPHLRRLTVLLSCPDREVCDVVIGLIGGRTLEAFRLVYCDVEYVADEDVVGALRRFVDGGMEIHFGPVGRNVVQSV</sequence>
<evidence type="ECO:0000313" key="2">
    <source>
        <dbReference type="EMBL" id="KAK7000409.1"/>
    </source>
</evidence>
<accession>A0AAW0A333</accession>
<keyword evidence="3" id="KW-1185">Reference proteome</keyword>
<comment type="caution">
    <text evidence="2">The sequence shown here is derived from an EMBL/GenBank/DDBJ whole genome shotgun (WGS) entry which is preliminary data.</text>
</comment>
<evidence type="ECO:0000313" key="3">
    <source>
        <dbReference type="Proteomes" id="UP001362999"/>
    </source>
</evidence>
<reference evidence="2 3" key="1">
    <citation type="journal article" date="2024" name="J Genomics">
        <title>Draft genome sequencing and assembly of Favolaschia claudopus CIRM-BRFM 2984 isolated from oak limbs.</title>
        <authorList>
            <person name="Navarro D."/>
            <person name="Drula E."/>
            <person name="Chaduli D."/>
            <person name="Cazenave R."/>
            <person name="Ahrendt S."/>
            <person name="Wang J."/>
            <person name="Lipzen A."/>
            <person name="Daum C."/>
            <person name="Barry K."/>
            <person name="Grigoriev I.V."/>
            <person name="Favel A."/>
            <person name="Rosso M.N."/>
            <person name="Martin F."/>
        </authorList>
    </citation>
    <scope>NUCLEOTIDE SEQUENCE [LARGE SCALE GENOMIC DNA]</scope>
    <source>
        <strain evidence="2 3">CIRM-BRFM 2984</strain>
    </source>
</reference>
<dbReference type="InterPro" id="IPR032675">
    <property type="entry name" value="LRR_dom_sf"/>
</dbReference>
<dbReference type="EMBL" id="JAWWNJ010000089">
    <property type="protein sequence ID" value="KAK7000409.1"/>
    <property type="molecule type" value="Genomic_DNA"/>
</dbReference>
<dbReference type="SUPFAM" id="SSF52047">
    <property type="entry name" value="RNI-like"/>
    <property type="match status" value="1"/>
</dbReference>
<protein>
    <submittedName>
        <fullName evidence="2">F-box domain-containing protein</fullName>
    </submittedName>
</protein>
<dbReference type="Gene3D" id="3.80.10.10">
    <property type="entry name" value="Ribonuclease Inhibitor"/>
    <property type="match status" value="1"/>
</dbReference>
<organism evidence="2 3">
    <name type="scientific">Favolaschia claudopus</name>
    <dbReference type="NCBI Taxonomy" id="2862362"/>
    <lineage>
        <taxon>Eukaryota</taxon>
        <taxon>Fungi</taxon>
        <taxon>Dikarya</taxon>
        <taxon>Basidiomycota</taxon>
        <taxon>Agaricomycotina</taxon>
        <taxon>Agaricomycetes</taxon>
        <taxon>Agaricomycetidae</taxon>
        <taxon>Agaricales</taxon>
        <taxon>Marasmiineae</taxon>
        <taxon>Mycenaceae</taxon>
        <taxon>Favolaschia</taxon>
    </lineage>
</organism>
<evidence type="ECO:0000256" key="1">
    <source>
        <dbReference type="SAM" id="MobiDB-lite"/>
    </source>
</evidence>
<dbReference type="AlphaFoldDB" id="A0AAW0A333"/>
<name>A0AAW0A333_9AGAR</name>